<dbReference type="Pfam" id="PF02397">
    <property type="entry name" value="Bac_transf"/>
    <property type="match status" value="1"/>
</dbReference>
<dbReference type="PANTHER" id="PTHR30576:SF0">
    <property type="entry name" value="UNDECAPRENYL-PHOSPHATE N-ACETYLGALACTOSAMINYL 1-PHOSPHATE TRANSFERASE-RELATED"/>
    <property type="match status" value="1"/>
</dbReference>
<comment type="similarity">
    <text evidence="1">Belongs to the bacterial sugar transferase family.</text>
</comment>
<evidence type="ECO:0000313" key="5">
    <source>
        <dbReference type="Proteomes" id="UP000010445"/>
    </source>
</evidence>
<dbReference type="RefSeq" id="WP_006063153.1">
    <property type="nucleotide sequence ID" value="NZ_KB290830.1"/>
</dbReference>
<proteinExistence type="inferred from homology"/>
<dbReference type="EMBL" id="AMEM01000016">
    <property type="protein sequence ID" value="EKX90848.1"/>
    <property type="molecule type" value="Genomic_DNA"/>
</dbReference>
<sequence length="213" mass="24056">MVRVTLSDQQKYSDANGTTKRVFDILLSLAMLILTSPILLVTALAIKLYDGGPVFYLSERIGRDGIPYTLWKFRSMVVDADTKVHELIRQQGGNALLFKMKDDPRLTPIGRFIRTYSIDELPQFINSLNGTMSIVGPRPQVQREVDEYDADMHLRLAIRPGITGLWQVSGRSHLSADEAKRLDLYYVHNWSMLLDMKTIARTVGAVVTHTGAY</sequence>
<dbReference type="OrthoDB" id="9808602at2"/>
<evidence type="ECO:0000256" key="2">
    <source>
        <dbReference type="SAM" id="Phobius"/>
    </source>
</evidence>
<dbReference type="eggNOG" id="COG2148">
    <property type="taxonomic scope" value="Bacteria"/>
</dbReference>
<accession>L1MHW1</accession>
<reference evidence="4 5" key="1">
    <citation type="submission" date="2012-05" db="EMBL/GenBank/DDBJ databases">
        <authorList>
            <person name="Weinstock G."/>
            <person name="Sodergren E."/>
            <person name="Lobos E.A."/>
            <person name="Fulton L."/>
            <person name="Fulton R."/>
            <person name="Courtney L."/>
            <person name="Fronick C."/>
            <person name="O'Laughlin M."/>
            <person name="Godfrey J."/>
            <person name="Wilson R.M."/>
            <person name="Miner T."/>
            <person name="Farmer C."/>
            <person name="Delehaunty K."/>
            <person name="Cordes M."/>
            <person name="Minx P."/>
            <person name="Tomlinson C."/>
            <person name="Chen J."/>
            <person name="Wollam A."/>
            <person name="Pepin K.H."/>
            <person name="Bhonagiri V."/>
            <person name="Zhang X."/>
            <person name="Suruliraj S."/>
            <person name="Warren W."/>
            <person name="Mitreva M."/>
            <person name="Mardis E.R."/>
            <person name="Wilson R.K."/>
        </authorList>
    </citation>
    <scope>NUCLEOTIDE SEQUENCE [LARGE SCALE GENOMIC DNA]</scope>
    <source>
        <strain evidence="4 5">F0235</strain>
    </source>
</reference>
<organism evidence="4 5">
    <name type="scientific">Corynebacterium durum F0235</name>
    <dbReference type="NCBI Taxonomy" id="1035195"/>
    <lineage>
        <taxon>Bacteria</taxon>
        <taxon>Bacillati</taxon>
        <taxon>Actinomycetota</taxon>
        <taxon>Actinomycetes</taxon>
        <taxon>Mycobacteriales</taxon>
        <taxon>Corynebacteriaceae</taxon>
        <taxon>Corynebacterium</taxon>
    </lineage>
</organism>
<dbReference type="PANTHER" id="PTHR30576">
    <property type="entry name" value="COLANIC BIOSYNTHESIS UDP-GLUCOSE LIPID CARRIER TRANSFERASE"/>
    <property type="match status" value="1"/>
</dbReference>
<dbReference type="PATRIC" id="fig|1035195.3.peg.815"/>
<feature type="transmembrane region" description="Helical" evidence="2">
    <location>
        <begin position="25"/>
        <end position="46"/>
    </location>
</feature>
<feature type="domain" description="Bacterial sugar transferase" evidence="3">
    <location>
        <begin position="20"/>
        <end position="207"/>
    </location>
</feature>
<evidence type="ECO:0000259" key="3">
    <source>
        <dbReference type="Pfam" id="PF02397"/>
    </source>
</evidence>
<dbReference type="HOGENOM" id="CLU_024920_1_0_11"/>
<name>L1MHW1_9CORY</name>
<dbReference type="AlphaFoldDB" id="L1MHW1"/>
<evidence type="ECO:0000313" key="4">
    <source>
        <dbReference type="EMBL" id="EKX90848.1"/>
    </source>
</evidence>
<dbReference type="Proteomes" id="UP000010445">
    <property type="component" value="Unassembled WGS sequence"/>
</dbReference>
<keyword evidence="5" id="KW-1185">Reference proteome</keyword>
<gene>
    <name evidence="4" type="ORF">HMPREF9997_00912</name>
</gene>
<dbReference type="GO" id="GO:0016780">
    <property type="term" value="F:phosphotransferase activity, for other substituted phosphate groups"/>
    <property type="evidence" value="ECO:0007669"/>
    <property type="project" value="TreeGrafter"/>
</dbReference>
<keyword evidence="2" id="KW-0812">Transmembrane</keyword>
<dbReference type="InterPro" id="IPR003362">
    <property type="entry name" value="Bact_transf"/>
</dbReference>
<dbReference type="STRING" id="1035195.HMPREF9997_00912"/>
<evidence type="ECO:0000256" key="1">
    <source>
        <dbReference type="ARBA" id="ARBA00006464"/>
    </source>
</evidence>
<keyword evidence="2" id="KW-0472">Membrane</keyword>
<keyword evidence="2" id="KW-1133">Transmembrane helix</keyword>
<comment type="caution">
    <text evidence="4">The sequence shown here is derived from an EMBL/GenBank/DDBJ whole genome shotgun (WGS) entry which is preliminary data.</text>
</comment>
<keyword evidence="4" id="KW-0808">Transferase</keyword>
<protein>
    <submittedName>
        <fullName evidence="4">Putative undecaprenyl-phosphate galactose phosphotransferase</fullName>
    </submittedName>
</protein>